<evidence type="ECO:0000259" key="3">
    <source>
        <dbReference type="Pfam" id="PF01757"/>
    </source>
</evidence>
<keyword evidence="2" id="KW-0812">Transmembrane</keyword>
<keyword evidence="4" id="KW-0808">Transferase</keyword>
<evidence type="ECO:0000313" key="4">
    <source>
        <dbReference type="EMBL" id="NEE02847.1"/>
    </source>
</evidence>
<evidence type="ECO:0000313" key="5">
    <source>
        <dbReference type="Proteomes" id="UP000475214"/>
    </source>
</evidence>
<feature type="transmembrane region" description="Helical" evidence="2">
    <location>
        <begin position="451"/>
        <end position="469"/>
    </location>
</feature>
<sequence length="500" mass="52462">MLTAPDIPARPQTVSSARPAAGGTRTSVATAGLARTSAAAQSAGTARSRDRFVDVLRVSAIVLVVVQHWLMPALSYDDGVLVAGNALATPGAWVVTWVSQVMPLVFFAGGAAALYSLGRRRRHPHSAGGREDGTERQPHWLADRLRRLALPVIPLIAVWLPLPHLLLALGMPAQPVDLASRLAGRLLWFLALYVLVTALTPVLARLHRRFGGAELLPMATTAVVVDTLRFGAFDGAEPIGYLNILAVWATVYQLGIAYAAGSLGRLRGRRALTVSAVGLAVAAIAVALGPYPASMIGMPGEPVSNMNPPTAVLLAITAFQLGLALACRPVIEAWAANRPVARGIDYLSGRLMTIYVWHMPALVLVAGVAVVGRGWATPELLSEDWRSAMPIWLATLTVVLSVFVRVFGRIESRPGRATGAGSWRVRASSVSIGLGLLALTINGFAPSMATHPAGPVGAALAIALGVALLRTSRRVLGITPPPRSQLTGSPDGAEEGKVEA</sequence>
<accession>A0A6L9SCP6</accession>
<feature type="transmembrane region" description="Helical" evidence="2">
    <location>
        <begin position="186"/>
        <end position="203"/>
    </location>
</feature>
<feature type="transmembrane region" description="Helical" evidence="2">
    <location>
        <begin position="55"/>
        <end position="74"/>
    </location>
</feature>
<organism evidence="4 5">
    <name type="scientific">Phytoactinopolyspora halotolerans</name>
    <dbReference type="NCBI Taxonomy" id="1981512"/>
    <lineage>
        <taxon>Bacteria</taxon>
        <taxon>Bacillati</taxon>
        <taxon>Actinomycetota</taxon>
        <taxon>Actinomycetes</taxon>
        <taxon>Jiangellales</taxon>
        <taxon>Jiangellaceae</taxon>
        <taxon>Phytoactinopolyspora</taxon>
    </lineage>
</organism>
<feature type="transmembrane region" description="Helical" evidence="2">
    <location>
        <begin position="311"/>
        <end position="331"/>
    </location>
</feature>
<keyword evidence="5" id="KW-1185">Reference proteome</keyword>
<gene>
    <name evidence="4" type="ORF">G1H10_22035</name>
</gene>
<feature type="transmembrane region" description="Helical" evidence="2">
    <location>
        <begin position="271"/>
        <end position="291"/>
    </location>
</feature>
<feature type="transmembrane region" description="Helical" evidence="2">
    <location>
        <begin position="427"/>
        <end position="445"/>
    </location>
</feature>
<dbReference type="Proteomes" id="UP000475214">
    <property type="component" value="Unassembled WGS sequence"/>
</dbReference>
<evidence type="ECO:0000256" key="1">
    <source>
        <dbReference type="SAM" id="MobiDB-lite"/>
    </source>
</evidence>
<dbReference type="GO" id="GO:0016747">
    <property type="term" value="F:acyltransferase activity, transferring groups other than amino-acyl groups"/>
    <property type="evidence" value="ECO:0007669"/>
    <property type="project" value="InterPro"/>
</dbReference>
<feature type="transmembrane region" description="Helical" evidence="2">
    <location>
        <begin position="352"/>
        <end position="376"/>
    </location>
</feature>
<protein>
    <submittedName>
        <fullName evidence="4">Acyltransferase</fullName>
    </submittedName>
</protein>
<name>A0A6L9SCP6_9ACTN</name>
<feature type="transmembrane region" description="Helical" evidence="2">
    <location>
        <begin position="94"/>
        <end position="117"/>
    </location>
</feature>
<feature type="region of interest" description="Disordered" evidence="1">
    <location>
        <begin position="479"/>
        <end position="500"/>
    </location>
</feature>
<dbReference type="AlphaFoldDB" id="A0A6L9SCP6"/>
<evidence type="ECO:0000256" key="2">
    <source>
        <dbReference type="SAM" id="Phobius"/>
    </source>
</evidence>
<comment type="caution">
    <text evidence="4">The sequence shown here is derived from an EMBL/GenBank/DDBJ whole genome shotgun (WGS) entry which is preliminary data.</text>
</comment>
<dbReference type="Pfam" id="PF01757">
    <property type="entry name" value="Acyl_transf_3"/>
    <property type="match status" value="1"/>
</dbReference>
<keyword evidence="4" id="KW-0012">Acyltransferase</keyword>
<feature type="transmembrane region" description="Helical" evidence="2">
    <location>
        <begin position="388"/>
        <end position="407"/>
    </location>
</feature>
<dbReference type="EMBL" id="JAAGOA010000017">
    <property type="protein sequence ID" value="NEE02847.1"/>
    <property type="molecule type" value="Genomic_DNA"/>
</dbReference>
<reference evidence="4 5" key="1">
    <citation type="submission" date="2020-02" db="EMBL/GenBank/DDBJ databases">
        <authorList>
            <person name="Li X.-J."/>
            <person name="Han X.-M."/>
        </authorList>
    </citation>
    <scope>NUCLEOTIDE SEQUENCE [LARGE SCALE GENOMIC DNA]</scope>
    <source>
        <strain evidence="4 5">CCTCC AB 2017055</strain>
    </source>
</reference>
<keyword evidence="2" id="KW-1133">Transmembrane helix</keyword>
<feature type="transmembrane region" description="Helical" evidence="2">
    <location>
        <begin position="239"/>
        <end position="259"/>
    </location>
</feature>
<keyword evidence="2" id="KW-0472">Membrane</keyword>
<dbReference type="RefSeq" id="WP_163741791.1">
    <property type="nucleotide sequence ID" value="NZ_JAAGOA010000017.1"/>
</dbReference>
<dbReference type="InterPro" id="IPR002656">
    <property type="entry name" value="Acyl_transf_3_dom"/>
</dbReference>
<proteinExistence type="predicted"/>
<feature type="domain" description="Acyltransferase 3" evidence="3">
    <location>
        <begin position="51"/>
        <end position="404"/>
    </location>
</feature>
<feature type="region of interest" description="Disordered" evidence="1">
    <location>
        <begin position="1"/>
        <end position="26"/>
    </location>
</feature>
<feature type="transmembrane region" description="Helical" evidence="2">
    <location>
        <begin position="215"/>
        <end position="233"/>
    </location>
</feature>
<feature type="transmembrane region" description="Helical" evidence="2">
    <location>
        <begin position="148"/>
        <end position="166"/>
    </location>
</feature>